<evidence type="ECO:0000313" key="12">
    <source>
        <dbReference type="EMBL" id="KAK2560138.1"/>
    </source>
</evidence>
<keyword evidence="13" id="KW-1185">Reference proteome</keyword>
<evidence type="ECO:0000256" key="6">
    <source>
        <dbReference type="ARBA" id="ARBA00023136"/>
    </source>
</evidence>
<dbReference type="PANTHER" id="PTHR45695">
    <property type="entry name" value="LEUCOKININ RECEPTOR-RELATED"/>
    <property type="match status" value="1"/>
</dbReference>
<feature type="transmembrane region" description="Helical" evidence="10">
    <location>
        <begin position="286"/>
        <end position="308"/>
    </location>
</feature>
<dbReference type="EMBL" id="JARQWQ010000037">
    <property type="protein sequence ID" value="KAK2560138.1"/>
    <property type="molecule type" value="Genomic_DNA"/>
</dbReference>
<keyword evidence="4 10" id="KW-1133">Transmembrane helix</keyword>
<dbReference type="GO" id="GO:0004983">
    <property type="term" value="F:neuropeptide Y receptor activity"/>
    <property type="evidence" value="ECO:0007669"/>
    <property type="project" value="InterPro"/>
</dbReference>
<dbReference type="InterPro" id="IPR017452">
    <property type="entry name" value="GPCR_Rhodpsn_7TM"/>
</dbReference>
<dbReference type="PRINTS" id="PR01012">
    <property type="entry name" value="NRPEPTIDEYR"/>
</dbReference>
<feature type="transmembrane region" description="Helical" evidence="10">
    <location>
        <begin position="193"/>
        <end position="215"/>
    </location>
</feature>
<keyword evidence="6 10" id="KW-0472">Membrane</keyword>
<protein>
    <submittedName>
        <fullName evidence="12">QRFP-like peptide receptor</fullName>
    </submittedName>
</protein>
<evidence type="ECO:0000256" key="7">
    <source>
        <dbReference type="ARBA" id="ARBA00023170"/>
    </source>
</evidence>
<name>A0AAD9QF43_ACRCE</name>
<dbReference type="PANTHER" id="PTHR45695:SF9">
    <property type="entry name" value="LEUCOKININ RECEPTOR"/>
    <property type="match status" value="1"/>
</dbReference>
<keyword evidence="7 9" id="KW-0675">Receptor</keyword>
<dbReference type="InterPro" id="IPR000611">
    <property type="entry name" value="NPY_rcpt"/>
</dbReference>
<dbReference type="Gene3D" id="1.20.1070.10">
    <property type="entry name" value="Rhodopsin 7-helix transmembrane proteins"/>
    <property type="match status" value="1"/>
</dbReference>
<dbReference type="PROSITE" id="PS00237">
    <property type="entry name" value="G_PROTEIN_RECEP_F1_1"/>
    <property type="match status" value="1"/>
</dbReference>
<sequence length="355" mass="40168">MEENMSVNGTESNAFWDFRKYSIESVDVVFAVFYSLLLVFGLTGNCLVITVIRKTRSMHTTTNILLVNLAVSDIVILLWCPRTYSFVFYPIHPTGITGDYICKIFTGNAIITVGIASSVLTLTVLAIERYHALIKPMRTELRLTFERVKYVIFFIWIGSVLISLPDFLANKYSQHYARCICPFSLETASLLRGHVICLATFLGFVPFIILAYCYCQIIRGLFFENTVCSEAPSGSGNDGTKKRLAKLLLSVTVAFYVCYIPYGAFILFIALEDRRKLVYNEETLSLLLRVFELLVTSSSCLNPILYAFRSSNYREGFKTIFTKHTAVHSKSLVFTLQKSVGTHDAMFSQEKDVEV</sequence>
<dbReference type="SMART" id="SM01381">
    <property type="entry name" value="7TM_GPCR_Srsx"/>
    <property type="match status" value="1"/>
</dbReference>
<reference evidence="12" key="2">
    <citation type="journal article" date="2023" name="Science">
        <title>Genomic signatures of disease resistance in endangered staghorn corals.</title>
        <authorList>
            <person name="Vollmer S.V."/>
            <person name="Selwyn J.D."/>
            <person name="Despard B.A."/>
            <person name="Roesel C.L."/>
        </authorList>
    </citation>
    <scope>NUCLEOTIDE SEQUENCE</scope>
    <source>
        <strain evidence="12">K2</strain>
    </source>
</reference>
<keyword evidence="8 9" id="KW-0807">Transducer</keyword>
<feature type="transmembrane region" description="Helical" evidence="10">
    <location>
        <begin position="104"/>
        <end position="127"/>
    </location>
</feature>
<keyword evidence="3 9" id="KW-0812">Transmembrane</keyword>
<dbReference type="SUPFAM" id="SSF81321">
    <property type="entry name" value="Family A G protein-coupled receptor-like"/>
    <property type="match status" value="1"/>
</dbReference>
<feature type="domain" description="G-protein coupled receptors family 1 profile" evidence="11">
    <location>
        <begin position="44"/>
        <end position="306"/>
    </location>
</feature>
<evidence type="ECO:0000256" key="9">
    <source>
        <dbReference type="RuleBase" id="RU000688"/>
    </source>
</evidence>
<feature type="transmembrane region" description="Helical" evidence="10">
    <location>
        <begin position="28"/>
        <end position="52"/>
    </location>
</feature>
<comment type="subcellular location">
    <subcellularLocation>
        <location evidence="1">Membrane</location>
        <topology evidence="1">Multi-pass membrane protein</topology>
    </subcellularLocation>
</comment>
<dbReference type="Pfam" id="PF00001">
    <property type="entry name" value="7tm_1"/>
    <property type="match status" value="1"/>
</dbReference>
<evidence type="ECO:0000256" key="5">
    <source>
        <dbReference type="ARBA" id="ARBA00023040"/>
    </source>
</evidence>
<evidence type="ECO:0000313" key="13">
    <source>
        <dbReference type="Proteomes" id="UP001249851"/>
    </source>
</evidence>
<dbReference type="Proteomes" id="UP001249851">
    <property type="component" value="Unassembled WGS sequence"/>
</dbReference>
<evidence type="ECO:0000256" key="10">
    <source>
        <dbReference type="SAM" id="Phobius"/>
    </source>
</evidence>
<dbReference type="AlphaFoldDB" id="A0AAD9QF43"/>
<organism evidence="12 13">
    <name type="scientific">Acropora cervicornis</name>
    <name type="common">Staghorn coral</name>
    <dbReference type="NCBI Taxonomy" id="6130"/>
    <lineage>
        <taxon>Eukaryota</taxon>
        <taxon>Metazoa</taxon>
        <taxon>Cnidaria</taxon>
        <taxon>Anthozoa</taxon>
        <taxon>Hexacorallia</taxon>
        <taxon>Scleractinia</taxon>
        <taxon>Astrocoeniina</taxon>
        <taxon>Acroporidae</taxon>
        <taxon>Acropora</taxon>
    </lineage>
</organism>
<keyword evidence="5 9" id="KW-0297">G-protein coupled receptor</keyword>
<evidence type="ECO:0000256" key="3">
    <source>
        <dbReference type="ARBA" id="ARBA00022692"/>
    </source>
</evidence>
<feature type="transmembrane region" description="Helical" evidence="10">
    <location>
        <begin position="247"/>
        <end position="271"/>
    </location>
</feature>
<evidence type="ECO:0000256" key="1">
    <source>
        <dbReference type="ARBA" id="ARBA00004141"/>
    </source>
</evidence>
<feature type="transmembrane region" description="Helical" evidence="10">
    <location>
        <begin position="64"/>
        <end position="84"/>
    </location>
</feature>
<evidence type="ECO:0000256" key="8">
    <source>
        <dbReference type="ARBA" id="ARBA00023224"/>
    </source>
</evidence>
<feature type="transmembrane region" description="Helical" evidence="10">
    <location>
        <begin position="148"/>
        <end position="168"/>
    </location>
</feature>
<evidence type="ECO:0000259" key="11">
    <source>
        <dbReference type="PROSITE" id="PS50262"/>
    </source>
</evidence>
<accession>A0AAD9QF43</accession>
<comment type="similarity">
    <text evidence="2 9">Belongs to the G-protein coupled receptor 1 family.</text>
</comment>
<evidence type="ECO:0000256" key="4">
    <source>
        <dbReference type="ARBA" id="ARBA00022989"/>
    </source>
</evidence>
<dbReference type="PRINTS" id="PR00237">
    <property type="entry name" value="GPCRRHODOPSN"/>
</dbReference>
<reference evidence="12" key="1">
    <citation type="journal article" date="2023" name="G3 (Bethesda)">
        <title>Whole genome assembly and annotation of the endangered Caribbean coral Acropora cervicornis.</title>
        <authorList>
            <person name="Selwyn J.D."/>
            <person name="Vollmer S.V."/>
        </authorList>
    </citation>
    <scope>NUCLEOTIDE SEQUENCE</scope>
    <source>
        <strain evidence="12">K2</strain>
    </source>
</reference>
<gene>
    <name evidence="12" type="ORF">P5673_017109</name>
</gene>
<evidence type="ECO:0000256" key="2">
    <source>
        <dbReference type="ARBA" id="ARBA00010663"/>
    </source>
</evidence>
<dbReference type="GO" id="GO:0005886">
    <property type="term" value="C:plasma membrane"/>
    <property type="evidence" value="ECO:0007669"/>
    <property type="project" value="TreeGrafter"/>
</dbReference>
<dbReference type="PROSITE" id="PS50262">
    <property type="entry name" value="G_PROTEIN_RECEP_F1_2"/>
    <property type="match status" value="1"/>
</dbReference>
<dbReference type="InterPro" id="IPR000276">
    <property type="entry name" value="GPCR_Rhodpsn"/>
</dbReference>
<proteinExistence type="inferred from homology"/>
<comment type="caution">
    <text evidence="12">The sequence shown here is derived from an EMBL/GenBank/DDBJ whole genome shotgun (WGS) entry which is preliminary data.</text>
</comment>
<dbReference type="CDD" id="cd00637">
    <property type="entry name" value="7tm_classA_rhodopsin-like"/>
    <property type="match status" value="1"/>
</dbReference>